<keyword evidence="2" id="KW-1185">Reference proteome</keyword>
<evidence type="ECO:0000313" key="1">
    <source>
        <dbReference type="EMBL" id="KAJ8127359.1"/>
    </source>
</evidence>
<name>A0ACC2JJ24_9PEZI</name>
<gene>
    <name evidence="1" type="ORF">O1611_g6277</name>
</gene>
<organism evidence="1 2">
    <name type="scientific">Lasiodiplodia mahajangana</name>
    <dbReference type="NCBI Taxonomy" id="1108764"/>
    <lineage>
        <taxon>Eukaryota</taxon>
        <taxon>Fungi</taxon>
        <taxon>Dikarya</taxon>
        <taxon>Ascomycota</taxon>
        <taxon>Pezizomycotina</taxon>
        <taxon>Dothideomycetes</taxon>
        <taxon>Dothideomycetes incertae sedis</taxon>
        <taxon>Botryosphaeriales</taxon>
        <taxon>Botryosphaeriaceae</taxon>
        <taxon>Lasiodiplodia</taxon>
    </lineage>
</organism>
<comment type="caution">
    <text evidence="1">The sequence shown here is derived from an EMBL/GenBank/DDBJ whole genome shotgun (WGS) entry which is preliminary data.</text>
</comment>
<proteinExistence type="predicted"/>
<dbReference type="Proteomes" id="UP001153332">
    <property type="component" value="Unassembled WGS sequence"/>
</dbReference>
<dbReference type="EMBL" id="JAPUUL010001456">
    <property type="protein sequence ID" value="KAJ8127359.1"/>
    <property type="molecule type" value="Genomic_DNA"/>
</dbReference>
<protein>
    <submittedName>
        <fullName evidence="1">Uncharacterized protein</fullName>
    </submittedName>
</protein>
<evidence type="ECO:0000313" key="2">
    <source>
        <dbReference type="Proteomes" id="UP001153332"/>
    </source>
</evidence>
<reference evidence="1" key="1">
    <citation type="submission" date="2022-12" db="EMBL/GenBank/DDBJ databases">
        <title>Genome Sequence of Lasiodiplodia mahajangana.</title>
        <authorList>
            <person name="Buettner E."/>
        </authorList>
    </citation>
    <scope>NUCLEOTIDE SEQUENCE</scope>
    <source>
        <strain evidence="1">VT137</strain>
    </source>
</reference>
<accession>A0ACC2JJ24</accession>
<sequence length="1187" mass="130034">MAEHHGWWGRKLCATVTPALGSNTAGQDVYTQRQAFSTTAAVDIRLISDVIRVAKTGAFVQGEALALQSPSSWSSLEGSQHLGAKSLQCDRHFAMAAQFEKHPFLLSAEDVARYLDSDFERGLSSSQVSQLQQKYPPNELDVGGAIPWYKIFIKQLLNAMILVLFFALALSFAVGDYIEGGVLTAVIILNVSIGFYQEYGAEKKMDALRALSSPSAMVLRDGKTEVIANAEVVPGDIVILKMGDTIPADIRVFEAMNLAADEQSLTGESVPVEKIVDRLEDTELGIGDRINIAYGTTTVQKGRGRGIVISTGMETEVGKIAASTAKKHRKAGRSMNYKKYGVRQPVIGLSKRIYDFVGGFLGLTEGTPLQIKLSKLAYILFGCALVLALIVFGVNKFGDSPEIVIYAISTGIAIIPESLVAVLTITMVVATTVMRKANVVVRDLSALEALGGVTNICSDKTGTLTQGAMIVRKVWVPSNTIYTVQDSKHPSNPTEGRVTVSNSKDSAAESEEKRDFDQERSAATLKFDVPEDKLHPPKSESKRGKIATMNPELEAFLLSAALCNLATVRHEPESKEDEPEWRVTGEPTEIALQVFAHRFDRGKKAIESKGWKQVAEFPFDSSIKRMSVIYNGPDIDHSMVFTKGAVERIIDLCSTVGIGNNQEPMTDELKEEILKQMDALASQGQRVLAIASRPWEGMYEEKTSAGNIEDENALRQSVESGLTLLGLAGIYDPPRRETTPAIAECSSAGIRVHMLTGDHPSTAEAIAKEVGIIPRNPGVLSDEVVKSLVLKASDFDKLTDQEIDALPELPLVLARCAPDTKTRMIEALRRRGAFMAMTGDGVNDAPSLSRADVGIAMGSGSDVAKSASKIVLTDDKFNSIVAAIREGRRMFDNIQKFILHLLTSNVGEVILLIAGLGFQDEAGYSVFPVSPLQILWINLVTSSFPAFGLGREAASREVMRKPPHDKESGVFTKQVLVDMVVYGTWMGTLTLTTFIIIVYGANSGQLGIDCNKRWSEECEPVFRARAAVFAELTWLILFSAWEFKDIRRSMFRLNPDSTSRFPAFRDIYENKFLFWAVVIGAISVFPVVYIPVLNTVVFKHTDISWEWALAIGALILFVAGMELWKLTKRKFGLLQDRAVVRGAFSQGEETGRKFHHTFSMGSLKSWRSLGRKETTDTSHTRDAEKGA</sequence>